<dbReference type="InterPro" id="IPR015915">
    <property type="entry name" value="Kelch-typ_b-propeller"/>
</dbReference>
<proteinExistence type="predicted"/>
<dbReference type="SMART" id="SM00612">
    <property type="entry name" value="Kelch"/>
    <property type="match status" value="1"/>
</dbReference>
<reference evidence="3 4" key="1">
    <citation type="journal article" date="2013" name="Nature">
        <title>Insights into bilaterian evolution from three spiralian genomes.</title>
        <authorList>
            <person name="Simakov O."/>
            <person name="Marletaz F."/>
            <person name="Cho S.J."/>
            <person name="Edsinger-Gonzales E."/>
            <person name="Havlak P."/>
            <person name="Hellsten U."/>
            <person name="Kuo D.H."/>
            <person name="Larsson T."/>
            <person name="Lv J."/>
            <person name="Arendt D."/>
            <person name="Savage R."/>
            <person name="Osoegawa K."/>
            <person name="de Jong P."/>
            <person name="Grimwood J."/>
            <person name="Chapman J.A."/>
            <person name="Shapiro H."/>
            <person name="Aerts A."/>
            <person name="Otillar R.P."/>
            <person name="Terry A.Y."/>
            <person name="Boore J.L."/>
            <person name="Grigoriev I.V."/>
            <person name="Lindberg D.R."/>
            <person name="Seaver E.C."/>
            <person name="Weisblat D.A."/>
            <person name="Putnam N.H."/>
            <person name="Rokhsar D.S."/>
        </authorList>
    </citation>
    <scope>NUCLEOTIDE SEQUENCE [LARGE SCALE GENOMIC DNA]</scope>
</reference>
<organism evidence="3 4">
    <name type="scientific">Lottia gigantea</name>
    <name type="common">Giant owl limpet</name>
    <dbReference type="NCBI Taxonomy" id="225164"/>
    <lineage>
        <taxon>Eukaryota</taxon>
        <taxon>Metazoa</taxon>
        <taxon>Spiralia</taxon>
        <taxon>Lophotrochozoa</taxon>
        <taxon>Mollusca</taxon>
        <taxon>Gastropoda</taxon>
        <taxon>Patellogastropoda</taxon>
        <taxon>Lottioidea</taxon>
        <taxon>Lottiidae</taxon>
        <taxon>Lottia</taxon>
    </lineage>
</organism>
<protein>
    <recommendedName>
        <fullName evidence="5">BACK domain-containing protein</fullName>
    </recommendedName>
</protein>
<dbReference type="Pfam" id="PF01344">
    <property type="entry name" value="Kelch_1"/>
    <property type="match status" value="1"/>
</dbReference>
<gene>
    <name evidence="3" type="ORF">LOTGIDRAFT_148635</name>
</gene>
<name>V4CNV0_LOTGI</name>
<keyword evidence="2" id="KW-0677">Repeat</keyword>
<evidence type="ECO:0000313" key="4">
    <source>
        <dbReference type="Proteomes" id="UP000030746"/>
    </source>
</evidence>
<dbReference type="PRINTS" id="PR00501">
    <property type="entry name" value="KELCHREPEAT"/>
</dbReference>
<dbReference type="OrthoDB" id="45365at2759"/>
<dbReference type="PANTHER" id="PTHR24412">
    <property type="entry name" value="KELCH PROTEIN"/>
    <property type="match status" value="1"/>
</dbReference>
<evidence type="ECO:0000256" key="2">
    <source>
        <dbReference type="ARBA" id="ARBA00022737"/>
    </source>
</evidence>
<keyword evidence="4" id="KW-1185">Reference proteome</keyword>
<sequence length="71" mass="7670">MFIGAGVSVVNDIIYVCGGYDGNEHLSTVECYNTNTGHWTSLQHMIVPRCYVGACVLQGNLMVVAGYVSLK</sequence>
<dbReference type="InterPro" id="IPR006652">
    <property type="entry name" value="Kelch_1"/>
</dbReference>
<evidence type="ECO:0000256" key="1">
    <source>
        <dbReference type="ARBA" id="ARBA00022441"/>
    </source>
</evidence>
<dbReference type="EMBL" id="KB199885">
    <property type="protein sequence ID" value="ESP04085.1"/>
    <property type="molecule type" value="Genomic_DNA"/>
</dbReference>
<dbReference type="CTD" id="20235414"/>
<dbReference type="Gene3D" id="2.120.10.80">
    <property type="entry name" value="Kelch-type beta propeller"/>
    <property type="match status" value="1"/>
</dbReference>
<dbReference type="AlphaFoldDB" id="V4CNV0"/>
<dbReference type="KEGG" id="lgi:LOTGIDRAFT_148635"/>
<dbReference type="PANTHER" id="PTHR24412:SF441">
    <property type="entry name" value="KELCH-LIKE PROTEIN 28"/>
    <property type="match status" value="1"/>
</dbReference>
<accession>V4CNV0</accession>
<dbReference type="Proteomes" id="UP000030746">
    <property type="component" value="Unassembled WGS sequence"/>
</dbReference>
<dbReference type="STRING" id="225164.V4CNV0"/>
<dbReference type="RefSeq" id="XP_009045228.1">
    <property type="nucleotide sequence ID" value="XM_009046980.1"/>
</dbReference>
<dbReference type="GeneID" id="20235414"/>
<dbReference type="OMA" id="SSCERYX"/>
<dbReference type="SUPFAM" id="SSF117281">
    <property type="entry name" value="Kelch motif"/>
    <property type="match status" value="1"/>
</dbReference>
<evidence type="ECO:0008006" key="5">
    <source>
        <dbReference type="Google" id="ProtNLM"/>
    </source>
</evidence>
<keyword evidence="1" id="KW-0880">Kelch repeat</keyword>
<evidence type="ECO:0000313" key="3">
    <source>
        <dbReference type="EMBL" id="ESP04085.1"/>
    </source>
</evidence>